<keyword evidence="1" id="KW-0812">Transmembrane</keyword>
<organism evidence="2">
    <name type="scientific">Lygus hesperus</name>
    <name type="common">Western plant bug</name>
    <dbReference type="NCBI Taxonomy" id="30085"/>
    <lineage>
        <taxon>Eukaryota</taxon>
        <taxon>Metazoa</taxon>
        <taxon>Ecdysozoa</taxon>
        <taxon>Arthropoda</taxon>
        <taxon>Hexapoda</taxon>
        <taxon>Insecta</taxon>
        <taxon>Pterygota</taxon>
        <taxon>Neoptera</taxon>
        <taxon>Paraneoptera</taxon>
        <taxon>Hemiptera</taxon>
        <taxon>Heteroptera</taxon>
        <taxon>Panheteroptera</taxon>
        <taxon>Cimicomorpha</taxon>
        <taxon>Miridae</taxon>
        <taxon>Mirini</taxon>
        <taxon>Lygus</taxon>
    </lineage>
</organism>
<accession>A0A0A9YGM0</accession>
<reference evidence="2" key="1">
    <citation type="journal article" date="2014" name="PLoS ONE">
        <title>Transcriptome-Based Identification of ABC Transporters in the Western Tarnished Plant Bug Lygus hesperus.</title>
        <authorList>
            <person name="Hull J.J."/>
            <person name="Chaney K."/>
            <person name="Geib S.M."/>
            <person name="Fabrick J.A."/>
            <person name="Brent C.S."/>
            <person name="Walsh D."/>
            <person name="Lavine L.C."/>
        </authorList>
    </citation>
    <scope>NUCLEOTIDE SEQUENCE</scope>
</reference>
<gene>
    <name evidence="2" type="primary">leuC1</name>
    <name evidence="2" type="ORF">CM83_99488</name>
    <name evidence="3" type="ORF">g.92361</name>
</gene>
<dbReference type="EMBL" id="GDHC01000877">
    <property type="protein sequence ID" value="JAQ17752.1"/>
    <property type="molecule type" value="Transcribed_RNA"/>
</dbReference>
<proteinExistence type="predicted"/>
<reference evidence="2" key="2">
    <citation type="submission" date="2014-07" db="EMBL/GenBank/DDBJ databases">
        <authorList>
            <person name="Hull J."/>
        </authorList>
    </citation>
    <scope>NUCLEOTIDE SEQUENCE</scope>
</reference>
<keyword evidence="1" id="KW-1133">Transmembrane helix</keyword>
<dbReference type="AlphaFoldDB" id="A0A0A9YGM0"/>
<evidence type="ECO:0000313" key="3">
    <source>
        <dbReference type="EMBL" id="JAQ17752.1"/>
    </source>
</evidence>
<name>A0A0A9YGM0_LYGHE</name>
<evidence type="ECO:0000256" key="1">
    <source>
        <dbReference type="SAM" id="Phobius"/>
    </source>
</evidence>
<keyword evidence="1" id="KW-0472">Membrane</keyword>
<reference evidence="3" key="3">
    <citation type="journal article" date="2016" name="Gigascience">
        <title>De novo construction of an expanded transcriptome assembly for the western tarnished plant bug, Lygus hesperus.</title>
        <authorList>
            <person name="Tassone E.E."/>
            <person name="Geib S.M."/>
            <person name="Hall B."/>
            <person name="Fabrick J.A."/>
            <person name="Brent C.S."/>
            <person name="Hull J.J."/>
        </authorList>
    </citation>
    <scope>NUCLEOTIDE SEQUENCE</scope>
</reference>
<dbReference type="EMBL" id="GBHO01012818">
    <property type="protein sequence ID" value="JAG30786.1"/>
    <property type="molecule type" value="Transcribed_RNA"/>
</dbReference>
<protein>
    <submittedName>
        <fullName evidence="2">3-isopropylmalate dehydratase large subunit 1</fullName>
    </submittedName>
</protein>
<feature type="transmembrane region" description="Helical" evidence="1">
    <location>
        <begin position="86"/>
        <end position="106"/>
    </location>
</feature>
<sequence>MTSKVYGNASNEQFGASGATTAAAVEQQQQQGIAPEKVVLFRDHVTNNKNVVTVEQINYSEAMRAYRVYQQDAIGIAHDIHPALRLVNLIDICLLAFTLFLALPLLSSSFSSYDHGNYNSYVSH</sequence>
<evidence type="ECO:0000313" key="2">
    <source>
        <dbReference type="EMBL" id="JAG30786.1"/>
    </source>
</evidence>